<sequence length="78" mass="9338">MITSIPEKDILKLLQYQLDNLFMLSGEERIELERVFPVVLDKLQYCFSKTVNKYYQKQMGGVIYPYFNPFHSCQYAIF</sequence>
<reference evidence="1" key="2">
    <citation type="submission" date="2021-04" db="EMBL/GenBank/DDBJ databases">
        <authorList>
            <person name="Gilroy R."/>
        </authorList>
    </citation>
    <scope>NUCLEOTIDE SEQUENCE</scope>
    <source>
        <strain evidence="1">ChiHecec2B26-12326</strain>
    </source>
</reference>
<dbReference type="GO" id="GO:0016740">
    <property type="term" value="F:transferase activity"/>
    <property type="evidence" value="ECO:0007669"/>
    <property type="project" value="UniProtKB-KW"/>
</dbReference>
<name>A0A9D1XSW1_9BACT</name>
<dbReference type="AlphaFoldDB" id="A0A9D1XSW1"/>
<evidence type="ECO:0000313" key="1">
    <source>
        <dbReference type="EMBL" id="HIX87018.1"/>
    </source>
</evidence>
<protein>
    <submittedName>
        <fullName evidence="1">Transferase</fullName>
    </submittedName>
</protein>
<keyword evidence="1" id="KW-0808">Transferase</keyword>
<organism evidence="1 2">
    <name type="scientific">Candidatus Parabacteroides intestinigallinarum</name>
    <dbReference type="NCBI Taxonomy" id="2838722"/>
    <lineage>
        <taxon>Bacteria</taxon>
        <taxon>Pseudomonadati</taxon>
        <taxon>Bacteroidota</taxon>
        <taxon>Bacteroidia</taxon>
        <taxon>Bacteroidales</taxon>
        <taxon>Tannerellaceae</taxon>
        <taxon>Parabacteroides</taxon>
    </lineage>
</organism>
<evidence type="ECO:0000313" key="2">
    <source>
        <dbReference type="Proteomes" id="UP000823847"/>
    </source>
</evidence>
<comment type="caution">
    <text evidence="1">The sequence shown here is derived from an EMBL/GenBank/DDBJ whole genome shotgun (WGS) entry which is preliminary data.</text>
</comment>
<gene>
    <name evidence="1" type="ORF">H9848_10510</name>
</gene>
<reference evidence="1" key="1">
    <citation type="journal article" date="2021" name="PeerJ">
        <title>Extensive microbial diversity within the chicken gut microbiome revealed by metagenomics and culture.</title>
        <authorList>
            <person name="Gilroy R."/>
            <person name="Ravi A."/>
            <person name="Getino M."/>
            <person name="Pursley I."/>
            <person name="Horton D.L."/>
            <person name="Alikhan N.F."/>
            <person name="Baker D."/>
            <person name="Gharbi K."/>
            <person name="Hall N."/>
            <person name="Watson M."/>
            <person name="Adriaenssens E.M."/>
            <person name="Foster-Nyarko E."/>
            <person name="Jarju S."/>
            <person name="Secka A."/>
            <person name="Antonio M."/>
            <person name="Oren A."/>
            <person name="Chaudhuri R.R."/>
            <person name="La Ragione R."/>
            <person name="Hildebrand F."/>
            <person name="Pallen M.J."/>
        </authorList>
    </citation>
    <scope>NUCLEOTIDE SEQUENCE</scope>
    <source>
        <strain evidence="1">ChiHecec2B26-12326</strain>
    </source>
</reference>
<proteinExistence type="predicted"/>
<dbReference type="Proteomes" id="UP000823847">
    <property type="component" value="Unassembled WGS sequence"/>
</dbReference>
<accession>A0A9D1XSW1</accession>
<dbReference type="EMBL" id="DXEN01000078">
    <property type="protein sequence ID" value="HIX87018.1"/>
    <property type="molecule type" value="Genomic_DNA"/>
</dbReference>
<feature type="non-terminal residue" evidence="1">
    <location>
        <position position="78"/>
    </location>
</feature>